<dbReference type="InterPro" id="IPR017340">
    <property type="entry name" value="U1_snRNP-C"/>
</dbReference>
<evidence type="ECO:0000256" key="5">
    <source>
        <dbReference type="ARBA" id="ARBA00022884"/>
    </source>
</evidence>
<comment type="function">
    <text evidence="8">Component of the spliceosomal U1 snRNP, which is essential for recognition of the pre-mRNA 5' splice-site and the subsequent assembly of the spliceosome. SNRPC/U1-C is directly involved in initial 5' splice-site recognition for both constitutive and regulated alternative splicing. The interaction with the 5' splice-site seems to precede base-pairing between the pre-mRNA and the U1 snRNA. Stimulates commitment or early (E) complex formation by stabilizing the base pairing of the 5' end of the U1 snRNA and the 5' splice-site region.</text>
</comment>
<protein>
    <recommendedName>
        <fullName evidence="8">U1 small nuclear ribonucleoprotein C</fullName>
        <shortName evidence="8">U1 snRNP C</shortName>
        <shortName evidence="8">U1-C</shortName>
        <shortName evidence="8">U1C</shortName>
    </recommendedName>
</protein>
<dbReference type="GeneID" id="14877315"/>
<dbReference type="InterPro" id="IPR036236">
    <property type="entry name" value="Znf_C2H2_sf"/>
</dbReference>
<dbReference type="GO" id="GO:0000387">
    <property type="term" value="P:spliceosomal snRNP assembly"/>
    <property type="evidence" value="ECO:0007669"/>
    <property type="project" value="UniProtKB-UniRule"/>
</dbReference>
<dbReference type="GO" id="GO:0030627">
    <property type="term" value="F:pre-mRNA 5'-splice site binding"/>
    <property type="evidence" value="ECO:0007669"/>
    <property type="project" value="InterPro"/>
</dbReference>
<dbReference type="PIRSF" id="PIRSF037969">
    <property type="entry name" value="U1_snRNP-C"/>
    <property type="match status" value="1"/>
</dbReference>
<keyword evidence="4 8" id="KW-0862">Zinc</keyword>
<reference evidence="12" key="1">
    <citation type="journal article" date="2011" name="Genome Res.">
        <title>Phylogeny-wide analysis of social amoeba genomes highlights ancient origins for complex intercellular communication.</title>
        <authorList>
            <person name="Heidel A.J."/>
            <person name="Lawal H.M."/>
            <person name="Felder M."/>
            <person name="Schilde C."/>
            <person name="Helps N.R."/>
            <person name="Tunggal B."/>
            <person name="Rivero F."/>
            <person name="John U."/>
            <person name="Schleicher M."/>
            <person name="Eichinger L."/>
            <person name="Platzer M."/>
            <person name="Noegel A.A."/>
            <person name="Schaap P."/>
            <person name="Gloeckner G."/>
        </authorList>
    </citation>
    <scope>NUCLEOTIDE SEQUENCE [LARGE SCALE GENOMIC DNA]</scope>
    <source>
        <strain evidence="12">SH3</strain>
    </source>
</reference>
<evidence type="ECO:0000313" key="11">
    <source>
        <dbReference type="EMBL" id="EGG25058.1"/>
    </source>
</evidence>
<dbReference type="RefSeq" id="XP_004362909.1">
    <property type="nucleotide sequence ID" value="XM_004362852.1"/>
</dbReference>
<dbReference type="GO" id="GO:0005685">
    <property type="term" value="C:U1 snRNP"/>
    <property type="evidence" value="ECO:0007669"/>
    <property type="project" value="UniProtKB-UniRule"/>
</dbReference>
<dbReference type="GO" id="GO:0008270">
    <property type="term" value="F:zinc ion binding"/>
    <property type="evidence" value="ECO:0007669"/>
    <property type="project" value="UniProtKB-UniRule"/>
</dbReference>
<dbReference type="STRING" id="1054147.F4PH74"/>
<dbReference type="PANTHER" id="PTHR31148">
    <property type="entry name" value="U1 SMALL NUCLEAR RIBONUCLEOPROTEIN C"/>
    <property type="match status" value="1"/>
</dbReference>
<dbReference type="Pfam" id="PF06220">
    <property type="entry name" value="zf-U1"/>
    <property type="match status" value="1"/>
</dbReference>
<name>F4PH74_CACFS</name>
<evidence type="ECO:0000256" key="2">
    <source>
        <dbReference type="ARBA" id="ARBA00022723"/>
    </source>
</evidence>
<evidence type="ECO:0000256" key="4">
    <source>
        <dbReference type="ARBA" id="ARBA00022833"/>
    </source>
</evidence>
<organism evidence="11 12">
    <name type="scientific">Cavenderia fasciculata</name>
    <name type="common">Slime mold</name>
    <name type="synonym">Dictyostelium fasciculatum</name>
    <dbReference type="NCBI Taxonomy" id="261658"/>
    <lineage>
        <taxon>Eukaryota</taxon>
        <taxon>Amoebozoa</taxon>
        <taxon>Evosea</taxon>
        <taxon>Eumycetozoa</taxon>
        <taxon>Dictyostelia</taxon>
        <taxon>Acytosteliales</taxon>
        <taxon>Cavenderiaceae</taxon>
        <taxon>Cavenderia</taxon>
    </lineage>
</organism>
<dbReference type="GO" id="GO:0000243">
    <property type="term" value="C:commitment complex"/>
    <property type="evidence" value="ECO:0007669"/>
    <property type="project" value="UniProtKB-UniRule"/>
</dbReference>
<evidence type="ECO:0000256" key="1">
    <source>
        <dbReference type="ARBA" id="ARBA00004123"/>
    </source>
</evidence>
<evidence type="ECO:0000256" key="3">
    <source>
        <dbReference type="ARBA" id="ARBA00022771"/>
    </source>
</evidence>
<evidence type="ECO:0000256" key="9">
    <source>
        <dbReference type="SAM" id="MobiDB-lite"/>
    </source>
</evidence>
<dbReference type="Proteomes" id="UP000007797">
    <property type="component" value="Unassembled WGS sequence"/>
</dbReference>
<accession>F4PH74</accession>
<keyword evidence="5 8" id="KW-0694">RNA-binding</keyword>
<sequence>MPKYYCEYCDKYLTHDSPSVRRSHIIGKVHQQAVRLYYQQFEADYHKSITEQRIKEMIKPGTVPLPQGPPMFPQAPPHGMMMGPSPYGMGGMGMVGPPGMGRGGMPMPPHNMMMAQGPPPPYGGQPDFNQPPPPFPFIPKQSFNPFPPQ</sequence>
<feature type="region of interest" description="Disordered" evidence="9">
    <location>
        <begin position="100"/>
        <end position="149"/>
    </location>
</feature>
<dbReference type="EMBL" id="GL883006">
    <property type="protein sequence ID" value="EGG25058.1"/>
    <property type="molecule type" value="Genomic_DNA"/>
</dbReference>
<gene>
    <name evidence="8 11" type="primary">snrpC</name>
    <name evidence="11" type="ORF">DFA_03304</name>
</gene>
<dbReference type="OMA" id="QMRPPLM"/>
<dbReference type="InterPro" id="IPR013085">
    <property type="entry name" value="U1-CZ_Znf_C2H2"/>
</dbReference>
<dbReference type="InterPro" id="IPR003604">
    <property type="entry name" value="Matrin/U1-like-C_Znf_C2H2"/>
</dbReference>
<dbReference type="PROSITE" id="PS50171">
    <property type="entry name" value="ZF_MATRIN"/>
    <property type="match status" value="1"/>
</dbReference>
<evidence type="ECO:0000256" key="6">
    <source>
        <dbReference type="ARBA" id="ARBA00023242"/>
    </source>
</evidence>
<proteinExistence type="inferred from homology"/>
<dbReference type="GO" id="GO:0003729">
    <property type="term" value="F:mRNA binding"/>
    <property type="evidence" value="ECO:0007669"/>
    <property type="project" value="UniProtKB-UniRule"/>
</dbReference>
<keyword evidence="6 8" id="KW-0539">Nucleus</keyword>
<comment type="similarity">
    <text evidence="8">Belongs to the U1 small nuclear ribonucleoprotein C family.</text>
</comment>
<dbReference type="InterPro" id="IPR000690">
    <property type="entry name" value="Matrin/U1-C_Znf_C2H2"/>
</dbReference>
<dbReference type="Gene3D" id="3.30.160.60">
    <property type="entry name" value="Classic Zinc Finger"/>
    <property type="match status" value="1"/>
</dbReference>
<evidence type="ECO:0000256" key="7">
    <source>
        <dbReference type="ARBA" id="ARBA00023274"/>
    </source>
</evidence>
<dbReference type="GO" id="GO:0000395">
    <property type="term" value="P:mRNA 5'-splice site recognition"/>
    <property type="evidence" value="ECO:0007669"/>
    <property type="project" value="UniProtKB-UniRule"/>
</dbReference>
<dbReference type="SMART" id="SM00451">
    <property type="entry name" value="ZnF_U1"/>
    <property type="match status" value="1"/>
</dbReference>
<dbReference type="OrthoDB" id="76567at2759"/>
<feature type="domain" description="Matrin-type" evidence="10">
    <location>
        <begin position="4"/>
        <end position="36"/>
    </location>
</feature>
<evidence type="ECO:0000259" key="10">
    <source>
        <dbReference type="PROSITE" id="PS50171"/>
    </source>
</evidence>
<keyword evidence="7 8" id="KW-0687">Ribonucleoprotein</keyword>
<dbReference type="AlphaFoldDB" id="F4PH74"/>
<feature type="compositionally biased region" description="Pro residues" evidence="9">
    <location>
        <begin position="117"/>
        <end position="137"/>
    </location>
</feature>
<dbReference type="GO" id="GO:0071004">
    <property type="term" value="C:U2-type prespliceosome"/>
    <property type="evidence" value="ECO:0007669"/>
    <property type="project" value="UniProtKB-UniRule"/>
</dbReference>
<dbReference type="PANTHER" id="PTHR31148:SF1">
    <property type="entry name" value="U1 SMALL NUCLEAR RIBONUCLEOPROTEIN C"/>
    <property type="match status" value="1"/>
</dbReference>
<dbReference type="SUPFAM" id="SSF57667">
    <property type="entry name" value="beta-beta-alpha zinc fingers"/>
    <property type="match status" value="1"/>
</dbReference>
<evidence type="ECO:0000256" key="8">
    <source>
        <dbReference type="HAMAP-Rule" id="MF_03153"/>
    </source>
</evidence>
<dbReference type="GO" id="GO:0030619">
    <property type="term" value="F:U1 snRNA binding"/>
    <property type="evidence" value="ECO:0007669"/>
    <property type="project" value="UniProtKB-UniRule"/>
</dbReference>
<comment type="subcellular location">
    <subcellularLocation>
        <location evidence="1 8">Nucleus</location>
    </subcellularLocation>
</comment>
<dbReference type="HAMAP" id="MF_03153">
    <property type="entry name" value="U1_C"/>
    <property type="match status" value="1"/>
</dbReference>
<keyword evidence="2 8" id="KW-0479">Metal-binding</keyword>
<comment type="subunit">
    <text evidence="8">U1 snRNP is composed of the 7 core Sm proteins SNRPB, SNRPD1, SNRPD2, SNRPD3, SNRPE, SNRPF and SNRPG that assemble in a heptameric protein ring on the Sm site of the small nuclear RNA to form the core snRNP, and at least 3 U1 snRNP-specific proteins SNRNP70/U1-70K, SNRPA/U1-A and SNRPC/U1-C. SNRPC/U1-C interacts with U1 snRNA and the 5' splice-site region of the pre-mRNA.</text>
</comment>
<dbReference type="KEGG" id="dfa:DFA_03304"/>
<evidence type="ECO:0000313" key="12">
    <source>
        <dbReference type="Proteomes" id="UP000007797"/>
    </source>
</evidence>
<keyword evidence="3 8" id="KW-0863">Zinc-finger</keyword>
<keyword evidence="12" id="KW-1185">Reference proteome</keyword>